<dbReference type="NCBIfam" id="NF008623">
    <property type="entry name" value="PRK11609.1"/>
    <property type="match status" value="1"/>
</dbReference>
<proteinExistence type="inferred from homology"/>
<keyword evidence="2" id="KW-0662">Pyridine nucleotide biosynthesis</keyword>
<dbReference type="GO" id="GO:0046872">
    <property type="term" value="F:metal ion binding"/>
    <property type="evidence" value="ECO:0007669"/>
    <property type="project" value="UniProtKB-KW"/>
</dbReference>
<keyword evidence="4" id="KW-0378">Hydrolase</keyword>
<keyword evidence="10" id="KW-1185">Reference proteome</keyword>
<dbReference type="GO" id="GO:0019363">
    <property type="term" value="P:pyridine nucleotide biosynthetic process"/>
    <property type="evidence" value="ECO:0007669"/>
    <property type="project" value="UniProtKB-KW"/>
</dbReference>
<evidence type="ECO:0000256" key="2">
    <source>
        <dbReference type="ARBA" id="ARBA00022642"/>
    </source>
</evidence>
<keyword evidence="3" id="KW-0479">Metal-binding</keyword>
<reference evidence="9 10" key="1">
    <citation type="journal article" date="2018" name="BMC Genomics">
        <title>The genome of Naegleria lovaniensis, the basis for a comparative approach to unravel pathogenicity factors of the human pathogenic amoeba N. fowleri.</title>
        <authorList>
            <person name="Liechti N."/>
            <person name="Schurch N."/>
            <person name="Bruggmann R."/>
            <person name="Wittwer M."/>
        </authorList>
    </citation>
    <scope>NUCLEOTIDE SEQUENCE [LARGE SCALE GENOMIC DNA]</scope>
    <source>
        <strain evidence="9 10">ATCC 30569</strain>
    </source>
</reference>
<dbReference type="PANTHER" id="PTHR11080:SF2">
    <property type="entry name" value="LD05707P"/>
    <property type="match status" value="1"/>
</dbReference>
<dbReference type="GeneID" id="68097050"/>
<evidence type="ECO:0000256" key="3">
    <source>
        <dbReference type="ARBA" id="ARBA00022723"/>
    </source>
</evidence>
<dbReference type="Pfam" id="PF00857">
    <property type="entry name" value="Isochorismatase"/>
    <property type="match status" value="1"/>
</dbReference>
<name>A0AA88GRN7_NAELO</name>
<evidence type="ECO:0000256" key="6">
    <source>
        <dbReference type="ARBA" id="ARBA00039017"/>
    </source>
</evidence>
<organism evidence="9 10">
    <name type="scientific">Naegleria lovaniensis</name>
    <name type="common">Amoeba</name>
    <dbReference type="NCBI Taxonomy" id="51637"/>
    <lineage>
        <taxon>Eukaryota</taxon>
        <taxon>Discoba</taxon>
        <taxon>Heterolobosea</taxon>
        <taxon>Tetramitia</taxon>
        <taxon>Eutetramitia</taxon>
        <taxon>Vahlkampfiidae</taxon>
        <taxon>Naegleria</taxon>
    </lineage>
</organism>
<dbReference type="GO" id="GO:0008936">
    <property type="term" value="F:nicotinamidase activity"/>
    <property type="evidence" value="ECO:0007669"/>
    <property type="project" value="UniProtKB-EC"/>
</dbReference>
<dbReference type="InterPro" id="IPR036380">
    <property type="entry name" value="Isochorismatase-like_sf"/>
</dbReference>
<evidence type="ECO:0000313" key="9">
    <source>
        <dbReference type="EMBL" id="KAG2383258.1"/>
    </source>
</evidence>
<evidence type="ECO:0000256" key="4">
    <source>
        <dbReference type="ARBA" id="ARBA00022801"/>
    </source>
</evidence>
<feature type="domain" description="Isochorismatase-like" evidence="8">
    <location>
        <begin position="11"/>
        <end position="209"/>
    </location>
</feature>
<accession>A0AA88GRN7</accession>
<sequence>MSQSLSDKRRALIIVDVQNDFCEGGSLSVKHADEVVPVFNRLRDQVHWDLIVLTQDFHPQKHISFASTHNMEAFSSKILDDGITQTMWPDHCVQGTNGAQFHPDLIVSNSDEIVQKGCNSLIDSYSGFFDNAKKNKTSLDDILKKNNITQTYIGGIALDVCVKFTALDSIQLGYETFLIQDASRGLSSESVEKALDELRNNHVKIVNSQDIL</sequence>
<evidence type="ECO:0000256" key="1">
    <source>
        <dbReference type="ARBA" id="ARBA00006336"/>
    </source>
</evidence>
<dbReference type="CDD" id="cd01011">
    <property type="entry name" value="nicotinamidase"/>
    <property type="match status" value="1"/>
</dbReference>
<dbReference type="SUPFAM" id="SSF52499">
    <property type="entry name" value="Isochorismatase-like hydrolases"/>
    <property type="match status" value="1"/>
</dbReference>
<dbReference type="RefSeq" id="XP_044548937.1">
    <property type="nucleotide sequence ID" value="XM_044694251.1"/>
</dbReference>
<comment type="caution">
    <text evidence="9">The sequence shown here is derived from an EMBL/GenBank/DDBJ whole genome shotgun (WGS) entry which is preliminary data.</text>
</comment>
<protein>
    <recommendedName>
        <fullName evidence="6">nicotinamidase</fullName>
        <ecNumber evidence="6">3.5.1.19</ecNumber>
    </recommendedName>
    <alternativeName>
        <fullName evidence="7">Nicotinamide deamidase</fullName>
    </alternativeName>
</protein>
<dbReference type="InterPro" id="IPR052347">
    <property type="entry name" value="Isochorismatase_Nicotinamidase"/>
</dbReference>
<comment type="similarity">
    <text evidence="1">Belongs to the isochorismatase family.</text>
</comment>
<evidence type="ECO:0000256" key="7">
    <source>
        <dbReference type="ARBA" id="ARBA00043224"/>
    </source>
</evidence>
<dbReference type="InterPro" id="IPR000868">
    <property type="entry name" value="Isochorismatase-like_dom"/>
</dbReference>
<dbReference type="AlphaFoldDB" id="A0AA88GRN7"/>
<evidence type="ECO:0000256" key="5">
    <source>
        <dbReference type="ARBA" id="ARBA00037900"/>
    </source>
</evidence>
<evidence type="ECO:0000259" key="8">
    <source>
        <dbReference type="Pfam" id="PF00857"/>
    </source>
</evidence>
<comment type="pathway">
    <text evidence="5">Cofactor biosynthesis; nicotinate biosynthesis; nicotinate from nicotinamide: step 1/1.</text>
</comment>
<dbReference type="EMBL" id="PYSW02000021">
    <property type="protein sequence ID" value="KAG2383258.1"/>
    <property type="molecule type" value="Genomic_DNA"/>
</dbReference>
<dbReference type="Proteomes" id="UP000816034">
    <property type="component" value="Unassembled WGS sequence"/>
</dbReference>
<evidence type="ECO:0000313" key="10">
    <source>
        <dbReference type="Proteomes" id="UP000816034"/>
    </source>
</evidence>
<dbReference type="PANTHER" id="PTHR11080">
    <property type="entry name" value="PYRAZINAMIDASE/NICOTINAMIDASE"/>
    <property type="match status" value="1"/>
</dbReference>
<dbReference type="Gene3D" id="3.40.50.850">
    <property type="entry name" value="Isochorismatase-like"/>
    <property type="match status" value="1"/>
</dbReference>
<dbReference type="FunFam" id="3.40.50.850:FF:000006">
    <property type="entry name" value="Bifunctional pyrazinamidase/nicotinamidase"/>
    <property type="match status" value="1"/>
</dbReference>
<dbReference type="EC" id="3.5.1.19" evidence="6"/>
<gene>
    <name evidence="9" type="ORF">C9374_004595</name>
</gene>